<evidence type="ECO:0000313" key="3">
    <source>
        <dbReference type="Proteomes" id="UP000693970"/>
    </source>
</evidence>
<protein>
    <submittedName>
        <fullName evidence="2">Uncharacterized protein</fullName>
    </submittedName>
</protein>
<reference evidence="2" key="1">
    <citation type="journal article" date="2021" name="Sci. Rep.">
        <title>Diploid genomic architecture of Nitzschia inconspicua, an elite biomass production diatom.</title>
        <authorList>
            <person name="Oliver A."/>
            <person name="Podell S."/>
            <person name="Pinowska A."/>
            <person name="Traller J.C."/>
            <person name="Smith S.R."/>
            <person name="McClure R."/>
            <person name="Beliaev A."/>
            <person name="Bohutskyi P."/>
            <person name="Hill E.A."/>
            <person name="Rabines A."/>
            <person name="Zheng H."/>
            <person name="Allen L.Z."/>
            <person name="Kuo A."/>
            <person name="Grigoriev I.V."/>
            <person name="Allen A.E."/>
            <person name="Hazlebeck D."/>
            <person name="Allen E.E."/>
        </authorList>
    </citation>
    <scope>NUCLEOTIDE SEQUENCE</scope>
    <source>
        <strain evidence="2">Hildebrandi</strain>
    </source>
</reference>
<feature type="compositionally biased region" description="Basic residues" evidence="1">
    <location>
        <begin position="95"/>
        <end position="105"/>
    </location>
</feature>
<sequence length="298" mass="34194">MDGVSIVYMSEVMGKHVWIKFPVTLENGIISFEFIRGLITKYEQYFLDGNPNKPIEHQHWVDFGNNNTGYYNLTEQEDTGYLLWSQEDADAAHKKLKTRPKRNRKTMPASANAGSNGMVLRPITTRATTNSSLAAVAVTPDQSHKRKLDVRLVSAAHRNARAKLEFGSARSNYLDPESNEINKEEFSQWLKNIHKGVRGDAISPSNYRSVMNRANDLITGSGVIYKNWPSDVLFHEGKTVTLKTDFDDLLRKAKDHEKIYGEDKGHGWLLRHPIKKLKLFKEYVEQKRYEYAHPELID</sequence>
<reference evidence="2" key="2">
    <citation type="submission" date="2021-04" db="EMBL/GenBank/DDBJ databases">
        <authorList>
            <person name="Podell S."/>
        </authorList>
    </citation>
    <scope>NUCLEOTIDE SEQUENCE</scope>
    <source>
        <strain evidence="2">Hildebrandi</strain>
    </source>
</reference>
<accession>A0A9K3PX92</accession>
<dbReference type="AlphaFoldDB" id="A0A9K3PX92"/>
<comment type="caution">
    <text evidence="2">The sequence shown here is derived from an EMBL/GenBank/DDBJ whole genome shotgun (WGS) entry which is preliminary data.</text>
</comment>
<feature type="region of interest" description="Disordered" evidence="1">
    <location>
        <begin position="95"/>
        <end position="117"/>
    </location>
</feature>
<dbReference type="Proteomes" id="UP000693970">
    <property type="component" value="Unassembled WGS sequence"/>
</dbReference>
<keyword evidence="3" id="KW-1185">Reference proteome</keyword>
<dbReference type="EMBL" id="JAGRRH010000013">
    <property type="protein sequence ID" value="KAG7360449.1"/>
    <property type="molecule type" value="Genomic_DNA"/>
</dbReference>
<organism evidence="2 3">
    <name type="scientific">Nitzschia inconspicua</name>
    <dbReference type="NCBI Taxonomy" id="303405"/>
    <lineage>
        <taxon>Eukaryota</taxon>
        <taxon>Sar</taxon>
        <taxon>Stramenopiles</taxon>
        <taxon>Ochrophyta</taxon>
        <taxon>Bacillariophyta</taxon>
        <taxon>Bacillariophyceae</taxon>
        <taxon>Bacillariophycidae</taxon>
        <taxon>Bacillariales</taxon>
        <taxon>Bacillariaceae</taxon>
        <taxon>Nitzschia</taxon>
    </lineage>
</organism>
<evidence type="ECO:0000313" key="2">
    <source>
        <dbReference type="EMBL" id="KAG7360449.1"/>
    </source>
</evidence>
<dbReference type="OrthoDB" id="206433at2759"/>
<name>A0A9K3PX92_9STRA</name>
<evidence type="ECO:0000256" key="1">
    <source>
        <dbReference type="SAM" id="MobiDB-lite"/>
    </source>
</evidence>
<proteinExistence type="predicted"/>
<gene>
    <name evidence="2" type="ORF">IV203_035548</name>
</gene>